<name>A0A1M7KWG2_9FLAO</name>
<sequence length="53" mass="6374">MLSFNKKIQHLENYLLQAHENYANNLKKDIIMFIDHFTDQNKLFCLFSITLTL</sequence>
<accession>A0A1M7KWG2</accession>
<reference evidence="2" key="1">
    <citation type="submission" date="2016-11" db="EMBL/GenBank/DDBJ databases">
        <authorList>
            <person name="Varghese N."/>
            <person name="Submissions S."/>
        </authorList>
    </citation>
    <scope>NUCLEOTIDE SEQUENCE [LARGE SCALE GENOMIC DNA]</scope>
    <source>
        <strain evidence="2">DSM 24724</strain>
    </source>
</reference>
<evidence type="ECO:0000313" key="1">
    <source>
        <dbReference type="EMBL" id="SHM69725.1"/>
    </source>
</evidence>
<evidence type="ECO:0000313" key="2">
    <source>
        <dbReference type="Proteomes" id="UP000184028"/>
    </source>
</evidence>
<dbReference type="STRING" id="946677.SAMN05444484_108162"/>
<organism evidence="1 2">
    <name type="scientific">Flavobacterium chilense</name>
    <dbReference type="NCBI Taxonomy" id="946677"/>
    <lineage>
        <taxon>Bacteria</taxon>
        <taxon>Pseudomonadati</taxon>
        <taxon>Bacteroidota</taxon>
        <taxon>Flavobacteriia</taxon>
        <taxon>Flavobacteriales</taxon>
        <taxon>Flavobacteriaceae</taxon>
        <taxon>Flavobacterium</taxon>
    </lineage>
</organism>
<protein>
    <submittedName>
        <fullName evidence="1">Uncharacterized protein</fullName>
    </submittedName>
</protein>
<proteinExistence type="predicted"/>
<gene>
    <name evidence="1" type="ORF">SAMN05444484_108162</name>
</gene>
<dbReference type="AlphaFoldDB" id="A0A1M7KWG2"/>
<dbReference type="Proteomes" id="UP000184028">
    <property type="component" value="Unassembled WGS sequence"/>
</dbReference>
<keyword evidence="2" id="KW-1185">Reference proteome</keyword>
<dbReference type="EMBL" id="FRBT01000008">
    <property type="protein sequence ID" value="SHM69725.1"/>
    <property type="molecule type" value="Genomic_DNA"/>
</dbReference>